<feature type="transmembrane region" description="Helical" evidence="9">
    <location>
        <begin position="288"/>
        <end position="313"/>
    </location>
</feature>
<comment type="subunit">
    <text evidence="3">Homotrimer.</text>
</comment>
<dbReference type="PANTHER" id="PTHR45713:SF15">
    <property type="entry name" value="F5_8 TYPE C DOMAIN-CONTAINING PROTEIN"/>
    <property type="match status" value="1"/>
</dbReference>
<dbReference type="OrthoDB" id="6161616at2759"/>
<evidence type="ECO:0000256" key="6">
    <source>
        <dbReference type="ARBA" id="ARBA00022837"/>
    </source>
</evidence>
<evidence type="ECO:0000256" key="5">
    <source>
        <dbReference type="ARBA" id="ARBA00022734"/>
    </source>
</evidence>
<dbReference type="AlphaFoldDB" id="A0A2T7NTF3"/>
<proteinExistence type="inferred from homology"/>
<dbReference type="Gene3D" id="2.60.120.260">
    <property type="entry name" value="Galactose-binding domain-like"/>
    <property type="match status" value="1"/>
</dbReference>
<evidence type="ECO:0000256" key="4">
    <source>
        <dbReference type="ARBA" id="ARBA00022723"/>
    </source>
</evidence>
<keyword evidence="7" id="KW-1015">Disulfide bond</keyword>
<keyword evidence="13" id="KW-1185">Reference proteome</keyword>
<dbReference type="PANTHER" id="PTHR45713">
    <property type="entry name" value="FTP DOMAIN-CONTAINING PROTEIN"/>
    <property type="match status" value="1"/>
</dbReference>
<dbReference type="GO" id="GO:0046872">
    <property type="term" value="F:metal ion binding"/>
    <property type="evidence" value="ECO:0007669"/>
    <property type="project" value="UniProtKB-KW"/>
</dbReference>
<gene>
    <name evidence="12" type="ORF">C0Q70_14932</name>
</gene>
<dbReference type="GO" id="GO:0042806">
    <property type="term" value="F:fucose binding"/>
    <property type="evidence" value="ECO:0007669"/>
    <property type="project" value="UniProtKB-ARBA"/>
</dbReference>
<dbReference type="EMBL" id="PZQS01000009">
    <property type="protein sequence ID" value="PVD24449.1"/>
    <property type="molecule type" value="Genomic_DNA"/>
</dbReference>
<organism evidence="12 13">
    <name type="scientific">Pomacea canaliculata</name>
    <name type="common">Golden apple snail</name>
    <dbReference type="NCBI Taxonomy" id="400727"/>
    <lineage>
        <taxon>Eukaryota</taxon>
        <taxon>Metazoa</taxon>
        <taxon>Spiralia</taxon>
        <taxon>Lophotrochozoa</taxon>
        <taxon>Mollusca</taxon>
        <taxon>Gastropoda</taxon>
        <taxon>Caenogastropoda</taxon>
        <taxon>Architaenioglossa</taxon>
        <taxon>Ampullarioidea</taxon>
        <taxon>Ampullariidae</taxon>
        <taxon>Pomacea</taxon>
    </lineage>
</organism>
<evidence type="ECO:0000256" key="9">
    <source>
        <dbReference type="SAM" id="Phobius"/>
    </source>
</evidence>
<evidence type="ECO:0000256" key="3">
    <source>
        <dbReference type="ARBA" id="ARBA00011233"/>
    </source>
</evidence>
<dbReference type="SUPFAM" id="SSF49785">
    <property type="entry name" value="Galactose-binding domain-like"/>
    <property type="match status" value="1"/>
</dbReference>
<evidence type="ECO:0000256" key="8">
    <source>
        <dbReference type="SAM" id="MobiDB-lite"/>
    </source>
</evidence>
<protein>
    <recommendedName>
        <fullName evidence="11">Fucolectin tachylectin-4 pentraxin-1 domain-containing protein</fullName>
    </recommendedName>
</protein>
<keyword evidence="10" id="KW-0732">Signal</keyword>
<feature type="region of interest" description="Disordered" evidence="8">
    <location>
        <begin position="374"/>
        <end position="409"/>
    </location>
</feature>
<comment type="similarity">
    <text evidence="2">Belongs to the fucolectin family.</text>
</comment>
<name>A0A2T7NTF3_POMCA</name>
<evidence type="ECO:0000256" key="2">
    <source>
        <dbReference type="ARBA" id="ARBA00010147"/>
    </source>
</evidence>
<evidence type="ECO:0000313" key="13">
    <source>
        <dbReference type="Proteomes" id="UP000245119"/>
    </source>
</evidence>
<dbReference type="InterPro" id="IPR051941">
    <property type="entry name" value="BG_Antigen-Binding_Lectin"/>
</dbReference>
<accession>A0A2T7NTF3</accession>
<keyword evidence="9" id="KW-0472">Membrane</keyword>
<evidence type="ECO:0000256" key="7">
    <source>
        <dbReference type="ARBA" id="ARBA00023157"/>
    </source>
</evidence>
<evidence type="ECO:0000256" key="1">
    <source>
        <dbReference type="ARBA" id="ARBA00002219"/>
    </source>
</evidence>
<dbReference type="SMART" id="SM00607">
    <property type="entry name" value="FTP"/>
    <property type="match status" value="1"/>
</dbReference>
<dbReference type="InterPro" id="IPR008979">
    <property type="entry name" value="Galactose-bd-like_sf"/>
</dbReference>
<feature type="signal peptide" evidence="10">
    <location>
        <begin position="1"/>
        <end position="24"/>
    </location>
</feature>
<dbReference type="InterPro" id="IPR006585">
    <property type="entry name" value="FTP1"/>
</dbReference>
<reference evidence="12 13" key="1">
    <citation type="submission" date="2018-04" db="EMBL/GenBank/DDBJ databases">
        <title>The genome of golden apple snail Pomacea canaliculata provides insight into stress tolerance and invasive adaptation.</title>
        <authorList>
            <person name="Liu C."/>
            <person name="Liu B."/>
            <person name="Ren Y."/>
            <person name="Zhang Y."/>
            <person name="Wang H."/>
            <person name="Li S."/>
            <person name="Jiang F."/>
            <person name="Yin L."/>
            <person name="Zhang G."/>
            <person name="Qian W."/>
            <person name="Fan W."/>
        </authorList>
    </citation>
    <scope>NUCLEOTIDE SEQUENCE [LARGE SCALE GENOMIC DNA]</scope>
    <source>
        <strain evidence="12">SZHN2017</strain>
        <tissue evidence="12">Muscle</tissue>
    </source>
</reference>
<keyword evidence="6" id="KW-0106">Calcium</keyword>
<feature type="chain" id="PRO_5015636930" description="Fucolectin tachylectin-4 pentraxin-1 domain-containing protein" evidence="10">
    <location>
        <begin position="25"/>
        <end position="409"/>
    </location>
</feature>
<dbReference type="Pfam" id="PF22633">
    <property type="entry name" value="F5_F8_type_C_2"/>
    <property type="match status" value="1"/>
</dbReference>
<keyword evidence="4" id="KW-0479">Metal-binding</keyword>
<keyword evidence="9" id="KW-1133">Transmembrane helix</keyword>
<comment type="function">
    <text evidence="1">Acts as a defensive agent. Recognizes blood group fucosylated oligosaccharides including A, B, H and Lewis B-type antigens. Does not recognize Lewis A antigen and has low affinity for monovalent haptens.</text>
</comment>
<dbReference type="Proteomes" id="UP000245119">
    <property type="component" value="Linkage Group LG9"/>
</dbReference>
<evidence type="ECO:0000313" key="12">
    <source>
        <dbReference type="EMBL" id="PVD24449.1"/>
    </source>
</evidence>
<dbReference type="GO" id="GO:0001868">
    <property type="term" value="P:regulation of complement activation, lectin pathway"/>
    <property type="evidence" value="ECO:0007669"/>
    <property type="project" value="UniProtKB-ARBA"/>
</dbReference>
<evidence type="ECO:0000256" key="10">
    <source>
        <dbReference type="SAM" id="SignalP"/>
    </source>
</evidence>
<comment type="caution">
    <text evidence="12">The sequence shown here is derived from an EMBL/GenBank/DDBJ whole genome shotgun (WGS) entry which is preliminary data.</text>
</comment>
<dbReference type="GO" id="GO:0010185">
    <property type="term" value="P:regulation of cellular defense response"/>
    <property type="evidence" value="ECO:0007669"/>
    <property type="project" value="UniProtKB-ARBA"/>
</dbReference>
<keyword evidence="9" id="KW-0812">Transmembrane</keyword>
<sequence length="409" mass="44990">MEGLSNCHWGQWLWIPLLFSCVSTEVTGPVCACKNYGSCDFKMQDGFQFFRKRNVALGMPATMSSSYESEGRSGPACLAVNGKRNTTFIRINENTPNPSCIHTGKDDRNPYWEVDLGEPYPVASITIYWIDRFYFERGDKVTVTVDTQLCHTFQNPLSNPSTVTCGGTSLTGQTVRLSKRDVSSDDHYFLTVCEVEVWVCLPGFFGPDCERACPLCKNKETCSPIDGACPQGSSKGESSQDCGRCKGGKSCNATTGDCEERCEHGRKLPFCNETGETFSPLNPDMTQLALPIAASIVVGSFVIGISIGIALYLRRRKDQHHEPDAREQSVAVMVTEVRGDTLQHSSAPAAQTSAGEGRYPPSCKGFEESNIVGQSKVHIPKKTGNGYKPFPVRKKIASDPDDIYENEEY</sequence>
<evidence type="ECO:0000259" key="11">
    <source>
        <dbReference type="SMART" id="SM00607"/>
    </source>
</evidence>
<feature type="compositionally biased region" description="Acidic residues" evidence="8">
    <location>
        <begin position="399"/>
        <end position="409"/>
    </location>
</feature>
<feature type="domain" description="Fucolectin tachylectin-4 pentraxin-1" evidence="11">
    <location>
        <begin position="52"/>
        <end position="204"/>
    </location>
</feature>
<keyword evidence="5" id="KW-0430">Lectin</keyword>